<dbReference type="Pfam" id="PF00496">
    <property type="entry name" value="SBP_bac_5"/>
    <property type="match status" value="1"/>
</dbReference>
<protein>
    <recommendedName>
        <fullName evidence="5">Solute-binding protein family 5 domain-containing protein</fullName>
    </recommendedName>
</protein>
<evidence type="ECO:0000256" key="4">
    <source>
        <dbReference type="SAM" id="Phobius"/>
    </source>
</evidence>
<dbReference type="AlphaFoldDB" id="A0A1G2DCJ4"/>
<dbReference type="SUPFAM" id="SSF53850">
    <property type="entry name" value="Periplasmic binding protein-like II"/>
    <property type="match status" value="1"/>
</dbReference>
<dbReference type="InterPro" id="IPR000914">
    <property type="entry name" value="SBP_5_dom"/>
</dbReference>
<gene>
    <name evidence="6" type="ORF">A2942_05015</name>
</gene>
<evidence type="ECO:0000313" key="6">
    <source>
        <dbReference type="EMBL" id="OGZ11132.1"/>
    </source>
</evidence>
<dbReference type="EMBL" id="MHLP01000041">
    <property type="protein sequence ID" value="OGZ11132.1"/>
    <property type="molecule type" value="Genomic_DNA"/>
</dbReference>
<organism evidence="6 7">
    <name type="scientific">Candidatus Lloydbacteria bacterium RIFCSPLOWO2_01_FULL_50_20</name>
    <dbReference type="NCBI Taxonomy" id="1798665"/>
    <lineage>
        <taxon>Bacteria</taxon>
        <taxon>Candidatus Lloydiibacteriota</taxon>
    </lineage>
</organism>
<dbReference type="STRING" id="1798665.A2942_05015"/>
<comment type="similarity">
    <text evidence="1">Belongs to the bacterial solute-binding protein 5 family.</text>
</comment>
<dbReference type="GO" id="GO:0043190">
    <property type="term" value="C:ATP-binding cassette (ABC) transporter complex"/>
    <property type="evidence" value="ECO:0007669"/>
    <property type="project" value="InterPro"/>
</dbReference>
<dbReference type="PANTHER" id="PTHR30290:SF9">
    <property type="entry name" value="OLIGOPEPTIDE-BINDING PROTEIN APPA"/>
    <property type="match status" value="1"/>
</dbReference>
<keyword evidence="4" id="KW-0812">Transmembrane</keyword>
<dbReference type="PANTHER" id="PTHR30290">
    <property type="entry name" value="PERIPLASMIC BINDING COMPONENT OF ABC TRANSPORTER"/>
    <property type="match status" value="1"/>
</dbReference>
<dbReference type="PIRSF" id="PIRSF002741">
    <property type="entry name" value="MppA"/>
    <property type="match status" value="1"/>
</dbReference>
<dbReference type="InterPro" id="IPR039424">
    <property type="entry name" value="SBP_5"/>
</dbReference>
<evidence type="ECO:0000259" key="5">
    <source>
        <dbReference type="Pfam" id="PF00496"/>
    </source>
</evidence>
<feature type="transmembrane region" description="Helical" evidence="4">
    <location>
        <begin position="21"/>
        <end position="39"/>
    </location>
</feature>
<dbReference type="Gene3D" id="3.40.190.10">
    <property type="entry name" value="Periplasmic binding protein-like II"/>
    <property type="match status" value="1"/>
</dbReference>
<evidence type="ECO:0000256" key="2">
    <source>
        <dbReference type="ARBA" id="ARBA00022448"/>
    </source>
</evidence>
<dbReference type="GO" id="GO:1904680">
    <property type="term" value="F:peptide transmembrane transporter activity"/>
    <property type="evidence" value="ECO:0007669"/>
    <property type="project" value="TreeGrafter"/>
</dbReference>
<dbReference type="GO" id="GO:0042597">
    <property type="term" value="C:periplasmic space"/>
    <property type="evidence" value="ECO:0007669"/>
    <property type="project" value="UniProtKB-ARBA"/>
</dbReference>
<keyword evidence="3" id="KW-0732">Signal</keyword>
<evidence type="ECO:0000256" key="3">
    <source>
        <dbReference type="ARBA" id="ARBA00022729"/>
    </source>
</evidence>
<dbReference type="Proteomes" id="UP000178534">
    <property type="component" value="Unassembled WGS sequence"/>
</dbReference>
<name>A0A1G2DCJ4_9BACT</name>
<comment type="caution">
    <text evidence="6">The sequence shown here is derived from an EMBL/GenBank/DDBJ whole genome shotgun (WGS) entry which is preliminary data.</text>
</comment>
<evidence type="ECO:0000313" key="7">
    <source>
        <dbReference type="Proteomes" id="UP000178534"/>
    </source>
</evidence>
<dbReference type="Gene3D" id="3.90.76.10">
    <property type="entry name" value="Dipeptide-binding Protein, Domain 1"/>
    <property type="match status" value="1"/>
</dbReference>
<keyword evidence="4" id="KW-0472">Membrane</keyword>
<feature type="domain" description="Solute-binding protein family 5" evidence="5">
    <location>
        <begin position="95"/>
        <end position="461"/>
    </location>
</feature>
<keyword evidence="2" id="KW-0813">Transport</keyword>
<accession>A0A1G2DCJ4</accession>
<evidence type="ECO:0000256" key="1">
    <source>
        <dbReference type="ARBA" id="ARBA00005695"/>
    </source>
</evidence>
<sequence>MNGWPILRLLAGLSPRLRMTFMVMFFVLLFTSFLLLLRFNQRFLVEIPSHSGSLTEGIIGRPRFINPVIAKSDADRDMAALIYSGLLRATPEGDFIPDLAENYHVSPDGLTYTFTLRDNLVWHDGEPITSADVAFTIEKVRDPGLAIKSPRRVSWDGVDIEVPDERTIIFRIKQPYAPFLENATMGIIPKHIWMNVPNEEFDVTYHNIEPIGSGPYRLDRIVEDKAKGLPQHYDLVAFKRYALGEPYITHLRIAFFGNNKELAQAYNNGTIKQMSSIEPAFAQELVKKGARIVETPLPRIFAAYFNQNQQPIFADIDVRRALASSIDKNRIVNDVLLGYGEPIDGPLASVTETERIANARVILEKDGWILSTAGVYEKTDKKKKKVTLLEFSIAVPDVPELRVAAEHLKSDWEKLGASVTLKVFDQSTFAAEVLSPRQYDVLFYGQVLGRIPDPFPYWHSSQRNAPGFNVALYANKNVDKYLEEVRKESDPELRNAILAKFVEEIDNDVPAIFVYTPDFLYATDPRIKGMKIGLLTTESERFLDIGHWYVDSERVWKWFAP</sequence>
<dbReference type="Gene3D" id="3.10.105.10">
    <property type="entry name" value="Dipeptide-binding Protein, Domain 3"/>
    <property type="match status" value="1"/>
</dbReference>
<dbReference type="GO" id="GO:0015833">
    <property type="term" value="P:peptide transport"/>
    <property type="evidence" value="ECO:0007669"/>
    <property type="project" value="TreeGrafter"/>
</dbReference>
<keyword evidence="4" id="KW-1133">Transmembrane helix</keyword>
<dbReference type="InterPro" id="IPR030678">
    <property type="entry name" value="Peptide/Ni-bd"/>
</dbReference>
<proteinExistence type="inferred from homology"/>
<reference evidence="6 7" key="1">
    <citation type="journal article" date="2016" name="Nat. Commun.">
        <title>Thousands of microbial genomes shed light on interconnected biogeochemical processes in an aquifer system.</title>
        <authorList>
            <person name="Anantharaman K."/>
            <person name="Brown C.T."/>
            <person name="Hug L.A."/>
            <person name="Sharon I."/>
            <person name="Castelle C.J."/>
            <person name="Probst A.J."/>
            <person name="Thomas B.C."/>
            <person name="Singh A."/>
            <person name="Wilkins M.J."/>
            <person name="Karaoz U."/>
            <person name="Brodie E.L."/>
            <person name="Williams K.H."/>
            <person name="Hubbard S.S."/>
            <person name="Banfield J.F."/>
        </authorList>
    </citation>
    <scope>NUCLEOTIDE SEQUENCE [LARGE SCALE GENOMIC DNA]</scope>
</reference>